<dbReference type="RefSeq" id="XP_019863458.1">
    <property type="nucleotide sequence ID" value="XM_020007899.1"/>
</dbReference>
<keyword evidence="6" id="KW-0030">Aminoacyl-tRNA synthetase</keyword>
<dbReference type="PANTHER" id="PTHR45794">
    <property type="entry name" value="LEUCYL-TRNA SYNTHETASE"/>
    <property type="match status" value="1"/>
</dbReference>
<accession>A0AAN0K286</accession>
<proteinExistence type="inferred from homology"/>
<reference evidence="8" key="2">
    <citation type="submission" date="2024-06" db="UniProtKB">
        <authorList>
            <consortium name="EnsemblMetazoa"/>
        </authorList>
    </citation>
    <scope>IDENTIFICATION</scope>
</reference>
<name>A0AAN0K286_AMPQE</name>
<dbReference type="InterPro" id="IPR004493">
    <property type="entry name" value="Leu-tRNA-synth_Ia_arc/euk"/>
</dbReference>
<organism evidence="8 9">
    <name type="scientific">Amphimedon queenslandica</name>
    <name type="common">Sponge</name>
    <dbReference type="NCBI Taxonomy" id="400682"/>
    <lineage>
        <taxon>Eukaryota</taxon>
        <taxon>Metazoa</taxon>
        <taxon>Porifera</taxon>
        <taxon>Demospongiae</taxon>
        <taxon>Heteroscleromorpha</taxon>
        <taxon>Haplosclerida</taxon>
        <taxon>Niphatidae</taxon>
        <taxon>Amphimedon</taxon>
    </lineage>
</organism>
<evidence type="ECO:0000313" key="9">
    <source>
        <dbReference type="Proteomes" id="UP000007879"/>
    </source>
</evidence>
<evidence type="ECO:0000256" key="1">
    <source>
        <dbReference type="ARBA" id="ARBA00005594"/>
    </source>
</evidence>
<comment type="similarity">
    <text evidence="1">Belongs to the class-I aminoacyl-tRNA synthetase family.</text>
</comment>
<evidence type="ECO:0000313" key="8">
    <source>
        <dbReference type="EnsemblMetazoa" id="XP_019863458.1"/>
    </source>
</evidence>
<evidence type="ECO:0000256" key="4">
    <source>
        <dbReference type="ARBA" id="ARBA00022840"/>
    </source>
</evidence>
<dbReference type="SUPFAM" id="SSF52374">
    <property type="entry name" value="Nucleotidylyl transferase"/>
    <property type="match status" value="1"/>
</dbReference>
<evidence type="ECO:0000259" key="7">
    <source>
        <dbReference type="Pfam" id="PF09334"/>
    </source>
</evidence>
<evidence type="ECO:0000256" key="6">
    <source>
        <dbReference type="ARBA" id="ARBA00023146"/>
    </source>
</evidence>
<feature type="domain" description="Methionyl/Leucyl tRNA synthetase" evidence="7">
    <location>
        <begin position="63"/>
        <end position="127"/>
    </location>
</feature>
<dbReference type="GeneID" id="109592463"/>
<dbReference type="InterPro" id="IPR015413">
    <property type="entry name" value="Methionyl/Leucyl_tRNA_Synth"/>
</dbReference>
<dbReference type="Gene3D" id="3.40.50.620">
    <property type="entry name" value="HUPs"/>
    <property type="match status" value="1"/>
</dbReference>
<keyword evidence="5" id="KW-0648">Protein biosynthesis</keyword>
<dbReference type="AlphaFoldDB" id="A0AAN0K286"/>
<dbReference type="GO" id="GO:0005524">
    <property type="term" value="F:ATP binding"/>
    <property type="evidence" value="ECO:0007669"/>
    <property type="project" value="UniProtKB-KW"/>
</dbReference>
<protein>
    <recommendedName>
        <fullName evidence="7">Methionyl/Leucyl tRNA synthetase domain-containing protein</fullName>
    </recommendedName>
</protein>
<keyword evidence="2" id="KW-0436">Ligase</keyword>
<evidence type="ECO:0000256" key="2">
    <source>
        <dbReference type="ARBA" id="ARBA00022598"/>
    </source>
</evidence>
<dbReference type="EnsemblMetazoa" id="XM_020007899.1">
    <property type="protein sequence ID" value="XP_019863458.1"/>
    <property type="gene ID" value="LOC109592463"/>
</dbReference>
<dbReference type="Proteomes" id="UP000007879">
    <property type="component" value="Unassembled WGS sequence"/>
</dbReference>
<evidence type="ECO:0000256" key="5">
    <source>
        <dbReference type="ARBA" id="ARBA00022917"/>
    </source>
</evidence>
<dbReference type="GO" id="GO:0004823">
    <property type="term" value="F:leucine-tRNA ligase activity"/>
    <property type="evidence" value="ECO:0007669"/>
    <property type="project" value="InterPro"/>
</dbReference>
<dbReference type="KEGG" id="aqu:109592463"/>
<dbReference type="PANTHER" id="PTHR45794:SF1">
    <property type="entry name" value="LEUCINE--TRNA LIGASE, CYTOPLASMIC"/>
    <property type="match status" value="1"/>
</dbReference>
<reference evidence="9" key="1">
    <citation type="journal article" date="2010" name="Nature">
        <title>The Amphimedon queenslandica genome and the evolution of animal complexity.</title>
        <authorList>
            <person name="Srivastava M."/>
            <person name="Simakov O."/>
            <person name="Chapman J."/>
            <person name="Fahey B."/>
            <person name="Gauthier M.E."/>
            <person name="Mitros T."/>
            <person name="Richards G.S."/>
            <person name="Conaco C."/>
            <person name="Dacre M."/>
            <person name="Hellsten U."/>
            <person name="Larroux C."/>
            <person name="Putnam N.H."/>
            <person name="Stanke M."/>
            <person name="Adamska M."/>
            <person name="Darling A."/>
            <person name="Degnan S.M."/>
            <person name="Oakley T.H."/>
            <person name="Plachetzki D.C."/>
            <person name="Zhai Y."/>
            <person name="Adamski M."/>
            <person name="Calcino A."/>
            <person name="Cummins S.F."/>
            <person name="Goodstein D.M."/>
            <person name="Harris C."/>
            <person name="Jackson D.J."/>
            <person name="Leys S.P."/>
            <person name="Shu S."/>
            <person name="Woodcroft B.J."/>
            <person name="Vervoort M."/>
            <person name="Kosik K.S."/>
            <person name="Manning G."/>
            <person name="Degnan B.M."/>
            <person name="Rokhsar D.S."/>
        </authorList>
    </citation>
    <scope>NUCLEOTIDE SEQUENCE [LARGE SCALE GENOMIC DNA]</scope>
</reference>
<keyword evidence="9" id="KW-1185">Reference proteome</keyword>
<dbReference type="Pfam" id="PF09334">
    <property type="entry name" value="tRNA-synt_1g"/>
    <property type="match status" value="1"/>
</dbReference>
<dbReference type="GO" id="GO:0006429">
    <property type="term" value="P:leucyl-tRNA aminoacylation"/>
    <property type="evidence" value="ECO:0007669"/>
    <property type="project" value="InterPro"/>
</dbReference>
<evidence type="ECO:0000256" key="3">
    <source>
        <dbReference type="ARBA" id="ARBA00022741"/>
    </source>
</evidence>
<dbReference type="InterPro" id="IPR014729">
    <property type="entry name" value="Rossmann-like_a/b/a_fold"/>
</dbReference>
<sequence>MSQGGAVIKRGLGLIFFGGAPPATDIPTESLNLLRREFSYWYPLTLRVSGKDLIPNHLTYFVYNHVAIWPTPARTEGQTESLLSGEYCRWPEGIRGNGHLLLNSEKMSKSTGNFLTLRQSIERFSAD</sequence>
<keyword evidence="3" id="KW-0547">Nucleotide-binding</keyword>
<keyword evidence="4" id="KW-0067">ATP-binding</keyword>